<keyword evidence="3" id="KW-1185">Reference proteome</keyword>
<dbReference type="KEGG" id="mbr:MONBRDRAFT_25249"/>
<sequence>MQYIFIYRAVYDCLNELLKTESTKAEQLATSQAEQQALRDAAEAADRAKQEEEERERAAIEEARKALEREELARGEASAAQARAIISLSLSERKSMLQAAEEQWLINYQQSLAEWNDRNQFAAEQYDTTSELTPVQSRLEALRQKGMLI</sequence>
<gene>
    <name evidence="2" type="ORF">MONBRDRAFT_25249</name>
</gene>
<dbReference type="InParanoid" id="A9UYU8"/>
<dbReference type="GeneID" id="5890750"/>
<reference evidence="2 3" key="1">
    <citation type="journal article" date="2008" name="Nature">
        <title>The genome of the choanoflagellate Monosiga brevicollis and the origin of metazoans.</title>
        <authorList>
            <consortium name="JGI Sequencing"/>
            <person name="King N."/>
            <person name="Westbrook M.J."/>
            <person name="Young S.L."/>
            <person name="Kuo A."/>
            <person name="Abedin M."/>
            <person name="Chapman J."/>
            <person name="Fairclough S."/>
            <person name="Hellsten U."/>
            <person name="Isogai Y."/>
            <person name="Letunic I."/>
            <person name="Marr M."/>
            <person name="Pincus D."/>
            <person name="Putnam N."/>
            <person name="Rokas A."/>
            <person name="Wright K.J."/>
            <person name="Zuzow R."/>
            <person name="Dirks W."/>
            <person name="Good M."/>
            <person name="Goodstein D."/>
            <person name="Lemons D."/>
            <person name="Li W."/>
            <person name="Lyons J.B."/>
            <person name="Morris A."/>
            <person name="Nichols S."/>
            <person name="Richter D.J."/>
            <person name="Salamov A."/>
            <person name="Bork P."/>
            <person name="Lim W.A."/>
            <person name="Manning G."/>
            <person name="Miller W.T."/>
            <person name="McGinnis W."/>
            <person name="Shapiro H."/>
            <person name="Tjian R."/>
            <person name="Grigoriev I.V."/>
            <person name="Rokhsar D."/>
        </authorList>
    </citation>
    <scope>NUCLEOTIDE SEQUENCE [LARGE SCALE GENOMIC DNA]</scope>
    <source>
        <strain evidence="3">MX1 / ATCC 50154</strain>
    </source>
</reference>
<evidence type="ECO:0000256" key="1">
    <source>
        <dbReference type="SAM" id="MobiDB-lite"/>
    </source>
</evidence>
<dbReference type="AlphaFoldDB" id="A9UYU8"/>
<accession>A9UYU8</accession>
<dbReference type="Proteomes" id="UP000001357">
    <property type="component" value="Unassembled WGS sequence"/>
</dbReference>
<organism evidence="2 3">
    <name type="scientific">Monosiga brevicollis</name>
    <name type="common">Choanoflagellate</name>
    <dbReference type="NCBI Taxonomy" id="81824"/>
    <lineage>
        <taxon>Eukaryota</taxon>
        <taxon>Choanoflagellata</taxon>
        <taxon>Craspedida</taxon>
        <taxon>Salpingoecidae</taxon>
        <taxon>Monosiga</taxon>
    </lineage>
</organism>
<dbReference type="EMBL" id="CH991550">
    <property type="protein sequence ID" value="EDQ89669.1"/>
    <property type="molecule type" value="Genomic_DNA"/>
</dbReference>
<evidence type="ECO:0000313" key="3">
    <source>
        <dbReference type="Proteomes" id="UP000001357"/>
    </source>
</evidence>
<feature type="region of interest" description="Disordered" evidence="1">
    <location>
        <begin position="38"/>
        <end position="59"/>
    </location>
</feature>
<dbReference type="RefSeq" id="XP_001745698.1">
    <property type="nucleotide sequence ID" value="XM_001745646.1"/>
</dbReference>
<protein>
    <submittedName>
        <fullName evidence="2">Uncharacterized protein</fullName>
    </submittedName>
</protein>
<name>A9UYU8_MONBE</name>
<proteinExistence type="predicted"/>
<evidence type="ECO:0000313" key="2">
    <source>
        <dbReference type="EMBL" id="EDQ89669.1"/>
    </source>
</evidence>
<feature type="compositionally biased region" description="Basic and acidic residues" evidence="1">
    <location>
        <begin position="40"/>
        <end position="59"/>
    </location>
</feature>